<sequence length="562" mass="63040">MALSRNKSILLGNSIKVTKYVDKSKSKHDSQYPTSENQEEVISDSGRLFLRNLSYSATETDLEALFKSFGPLNEVNLPIDKDSRRPKGFAFITFMFPEHALKAFNELDGSTFQGRLLHIIPGKPKEGDDENDRSLSFKDKKKLKEKQSATSSHNWNTLFLGSSAVADLVSDKYNVAKKDVLLGEGNQSAAVRLALGETQIVADTKSFLEEQGVSLDAFDGDPRKLSRSKTVILIKNLPVRVPVEEIRDKFVKYGSLGRVILPPNCVTALVEFHEPSEARGAFRGLAYSKFRDTPLFLEFAPEGALNPDDAPKAVQEAVVEATEDNEELDDEEPEPETTLFVKNLNFSTTESGLKEHFRGMGTLHEVTIAKKKDNVEGLLSMGFGFVRFKKKASADKALKTLQHKMLDDHSLELKKSERVSESQDSRASRKSTNKSLSATTKILVRNIPFEAHKKEIEDLFKTFGELKFVRLPKKVTGSHRGFAFVEYHTVEEAKKAFKALSHSTHLYGRRLVLEWAEQEESLESLRRKASREADGFEGVSSKRLKKSDLLDFMDKPKANEGD</sequence>
<feature type="compositionally biased region" description="Basic and acidic residues" evidence="6">
    <location>
        <begin position="412"/>
        <end position="427"/>
    </location>
</feature>
<dbReference type="InterPro" id="IPR000504">
    <property type="entry name" value="RRM_dom"/>
</dbReference>
<dbReference type="Pfam" id="PF00076">
    <property type="entry name" value="RRM_1"/>
    <property type="match status" value="4"/>
</dbReference>
<feature type="domain" description="RRM" evidence="7">
    <location>
        <begin position="230"/>
        <end position="302"/>
    </location>
</feature>
<dbReference type="CDD" id="cd12318">
    <property type="entry name" value="RRM5_RBM19_like"/>
    <property type="match status" value="1"/>
</dbReference>
<dbReference type="SUPFAM" id="SSF54928">
    <property type="entry name" value="RNA-binding domain, RBD"/>
    <property type="match status" value="3"/>
</dbReference>
<feature type="region of interest" description="Disordered" evidence="6">
    <location>
        <begin position="120"/>
        <end position="148"/>
    </location>
</feature>
<feature type="domain" description="RRM" evidence="7">
    <location>
        <begin position="46"/>
        <end position="124"/>
    </location>
</feature>
<protein>
    <submittedName>
        <fullName evidence="8">RNAbinding protein 19like</fullName>
    </submittedName>
</protein>
<organism evidence="8 9">
    <name type="scientific">Caligus rogercresseyi</name>
    <name type="common">Sea louse</name>
    <dbReference type="NCBI Taxonomy" id="217165"/>
    <lineage>
        <taxon>Eukaryota</taxon>
        <taxon>Metazoa</taxon>
        <taxon>Ecdysozoa</taxon>
        <taxon>Arthropoda</taxon>
        <taxon>Crustacea</taxon>
        <taxon>Multicrustacea</taxon>
        <taxon>Hexanauplia</taxon>
        <taxon>Copepoda</taxon>
        <taxon>Siphonostomatoida</taxon>
        <taxon>Caligidae</taxon>
        <taxon>Caligus</taxon>
    </lineage>
</organism>
<dbReference type="PROSITE" id="PS50102">
    <property type="entry name" value="RRM"/>
    <property type="match status" value="4"/>
</dbReference>
<comment type="subcellular location">
    <subcellularLocation>
        <location evidence="1">Nucleus</location>
    </subcellularLocation>
</comment>
<dbReference type="InterPro" id="IPR051945">
    <property type="entry name" value="RRM_MRD1_RNA_proc_ribogen"/>
</dbReference>
<evidence type="ECO:0000256" key="5">
    <source>
        <dbReference type="PROSITE-ProRule" id="PRU00176"/>
    </source>
</evidence>
<dbReference type="Gene3D" id="3.30.70.330">
    <property type="match status" value="4"/>
</dbReference>
<evidence type="ECO:0000256" key="2">
    <source>
        <dbReference type="ARBA" id="ARBA00022737"/>
    </source>
</evidence>
<dbReference type="OrthoDB" id="439639at2759"/>
<feature type="domain" description="RRM" evidence="7">
    <location>
        <begin position="337"/>
        <end position="418"/>
    </location>
</feature>
<evidence type="ECO:0000256" key="6">
    <source>
        <dbReference type="SAM" id="MobiDB-lite"/>
    </source>
</evidence>
<evidence type="ECO:0000259" key="7">
    <source>
        <dbReference type="PROSITE" id="PS50102"/>
    </source>
</evidence>
<gene>
    <name evidence="8" type="ORF">FKW44_011446</name>
</gene>
<dbReference type="Proteomes" id="UP000595437">
    <property type="component" value="Chromosome 7"/>
</dbReference>
<keyword evidence="3 5" id="KW-0694">RNA-binding</keyword>
<keyword evidence="2" id="KW-0677">Repeat</keyword>
<dbReference type="PANTHER" id="PTHR48039">
    <property type="entry name" value="RNA-BINDING MOTIF PROTEIN 14B"/>
    <property type="match status" value="1"/>
</dbReference>
<dbReference type="AlphaFoldDB" id="A0A7T8KAB0"/>
<reference evidence="9" key="1">
    <citation type="submission" date="2021-01" db="EMBL/GenBank/DDBJ databases">
        <title>Caligus Genome Assembly.</title>
        <authorList>
            <person name="Gallardo-Escarate C."/>
        </authorList>
    </citation>
    <scope>NUCLEOTIDE SEQUENCE [LARGE SCALE GENOMIC DNA]</scope>
</reference>
<evidence type="ECO:0000256" key="1">
    <source>
        <dbReference type="ARBA" id="ARBA00004123"/>
    </source>
</evidence>
<evidence type="ECO:0000256" key="4">
    <source>
        <dbReference type="ARBA" id="ARBA00023242"/>
    </source>
</evidence>
<feature type="domain" description="RRM" evidence="7">
    <location>
        <begin position="440"/>
        <end position="518"/>
    </location>
</feature>
<dbReference type="PANTHER" id="PTHR48039:SF5">
    <property type="entry name" value="RNA-BINDING PROTEIN 28"/>
    <property type="match status" value="1"/>
</dbReference>
<keyword evidence="9" id="KW-1185">Reference proteome</keyword>
<dbReference type="SMART" id="SM00360">
    <property type="entry name" value="RRM"/>
    <property type="match status" value="4"/>
</dbReference>
<dbReference type="InterPro" id="IPR034423">
    <property type="entry name" value="RBM19_RRM5"/>
</dbReference>
<proteinExistence type="predicted"/>
<evidence type="ECO:0000313" key="9">
    <source>
        <dbReference type="Proteomes" id="UP000595437"/>
    </source>
</evidence>
<dbReference type="GO" id="GO:0005730">
    <property type="term" value="C:nucleolus"/>
    <property type="evidence" value="ECO:0007669"/>
    <property type="project" value="TreeGrafter"/>
</dbReference>
<keyword evidence="4" id="KW-0539">Nucleus</keyword>
<dbReference type="InterPro" id="IPR012677">
    <property type="entry name" value="Nucleotide-bd_a/b_plait_sf"/>
</dbReference>
<dbReference type="GO" id="GO:0003729">
    <property type="term" value="F:mRNA binding"/>
    <property type="evidence" value="ECO:0007669"/>
    <property type="project" value="TreeGrafter"/>
</dbReference>
<dbReference type="InterPro" id="IPR035979">
    <property type="entry name" value="RBD_domain_sf"/>
</dbReference>
<dbReference type="EMBL" id="CP045896">
    <property type="protein sequence ID" value="QQP50440.1"/>
    <property type="molecule type" value="Genomic_DNA"/>
</dbReference>
<feature type="region of interest" description="Disordered" evidence="6">
    <location>
        <begin position="412"/>
        <end position="433"/>
    </location>
</feature>
<evidence type="ECO:0000313" key="8">
    <source>
        <dbReference type="EMBL" id="QQP50440.1"/>
    </source>
</evidence>
<accession>A0A7T8KAB0</accession>
<name>A0A7T8KAB0_CALRO</name>
<evidence type="ECO:0000256" key="3">
    <source>
        <dbReference type="ARBA" id="ARBA00022884"/>
    </source>
</evidence>